<proteinExistence type="predicted"/>
<evidence type="ECO:0000313" key="4">
    <source>
        <dbReference type="Proteomes" id="UP000187455"/>
    </source>
</evidence>
<keyword evidence="2" id="KW-0732">Signal</keyword>
<comment type="caution">
    <text evidence="3">The sequence shown here is derived from an EMBL/GenBank/DDBJ whole genome shotgun (WGS) entry which is preliminary data.</text>
</comment>
<feature type="chain" id="PRO_5013362714" evidence="2">
    <location>
        <begin position="25"/>
        <end position="155"/>
    </location>
</feature>
<dbReference type="EMBL" id="LSSL01006719">
    <property type="protein sequence ID" value="OLY78324.1"/>
    <property type="molecule type" value="Genomic_DNA"/>
</dbReference>
<keyword evidence="4" id="KW-1185">Reference proteome</keyword>
<evidence type="ECO:0000256" key="2">
    <source>
        <dbReference type="SAM" id="SignalP"/>
    </source>
</evidence>
<name>A0A1R0GN52_9FUNG</name>
<feature type="non-terminal residue" evidence="3">
    <location>
        <position position="155"/>
    </location>
</feature>
<dbReference type="AlphaFoldDB" id="A0A1R0GN52"/>
<evidence type="ECO:0000256" key="1">
    <source>
        <dbReference type="SAM" id="MobiDB-lite"/>
    </source>
</evidence>
<evidence type="ECO:0000313" key="3">
    <source>
        <dbReference type="EMBL" id="OLY78324.1"/>
    </source>
</evidence>
<protein>
    <submittedName>
        <fullName evidence="3">Uncharacterized protein</fullName>
    </submittedName>
</protein>
<reference evidence="3 4" key="1">
    <citation type="journal article" date="2016" name="Mol. Biol. Evol.">
        <title>Genome-Wide Survey of Gut Fungi (Harpellales) Reveals the First Horizontally Transferred Ubiquitin Gene from a Mosquito Host.</title>
        <authorList>
            <person name="Wang Y."/>
            <person name="White M.M."/>
            <person name="Kvist S."/>
            <person name="Moncalvo J.M."/>
        </authorList>
    </citation>
    <scope>NUCLEOTIDE SEQUENCE [LARGE SCALE GENOMIC DNA]</scope>
    <source>
        <strain evidence="3 4">ALG-7-W6</strain>
    </source>
</reference>
<gene>
    <name evidence="3" type="ORF">AYI68_g7628</name>
</gene>
<feature type="compositionally biased region" description="Polar residues" evidence="1">
    <location>
        <begin position="105"/>
        <end position="123"/>
    </location>
</feature>
<accession>A0A1R0GN52</accession>
<feature type="region of interest" description="Disordered" evidence="1">
    <location>
        <begin position="105"/>
        <end position="125"/>
    </location>
</feature>
<dbReference type="Proteomes" id="UP000187455">
    <property type="component" value="Unassembled WGS sequence"/>
</dbReference>
<feature type="signal peptide" evidence="2">
    <location>
        <begin position="1"/>
        <end position="24"/>
    </location>
</feature>
<organism evidence="3 4">
    <name type="scientific">Smittium mucronatum</name>
    <dbReference type="NCBI Taxonomy" id="133383"/>
    <lineage>
        <taxon>Eukaryota</taxon>
        <taxon>Fungi</taxon>
        <taxon>Fungi incertae sedis</taxon>
        <taxon>Zoopagomycota</taxon>
        <taxon>Kickxellomycotina</taxon>
        <taxon>Harpellomycetes</taxon>
        <taxon>Harpellales</taxon>
        <taxon>Legeriomycetaceae</taxon>
        <taxon>Smittium</taxon>
    </lineage>
</organism>
<sequence>MISFGTLIALSFIFVSEMGSVTLAQPMAYDNPWYPSQSGLYWASNLQNPMPNSIPYNNHGAAQKKKNYGYYDLFNGFDGYRMKHEDYWRKVKDYHHIYHGQTGTNTKNPKYFHNNNPDSNNSGYVPKNYENRNIGYEDTDEKAHAGDKLYNGKSF</sequence>